<keyword evidence="3" id="KW-0328">Glycosyltransferase</keyword>
<dbReference type="InterPro" id="IPR000368">
    <property type="entry name" value="Sucrose_synth_GT-B1"/>
</dbReference>
<reference evidence="8" key="1">
    <citation type="journal article" date="2016" name="Nature">
        <title>The genome of the seagrass Zostera marina reveals angiosperm adaptation to the sea.</title>
        <authorList>
            <person name="Olsen J.L."/>
            <person name="Rouze P."/>
            <person name="Verhelst B."/>
            <person name="Lin Y.-C."/>
            <person name="Bayer T."/>
            <person name="Collen J."/>
            <person name="Dattolo E."/>
            <person name="De Paoli E."/>
            <person name="Dittami S."/>
            <person name="Maumus F."/>
            <person name="Michel G."/>
            <person name="Kersting A."/>
            <person name="Lauritano C."/>
            <person name="Lohaus R."/>
            <person name="Toepel M."/>
            <person name="Tonon T."/>
            <person name="Vanneste K."/>
            <person name="Amirebrahimi M."/>
            <person name="Brakel J."/>
            <person name="Bostroem C."/>
            <person name="Chovatia M."/>
            <person name="Grimwood J."/>
            <person name="Jenkins J.W."/>
            <person name="Jueterbock A."/>
            <person name="Mraz A."/>
            <person name="Stam W.T."/>
            <person name="Tice H."/>
            <person name="Bornberg-Bauer E."/>
            <person name="Green P.J."/>
            <person name="Pearson G.A."/>
            <person name="Procaccini G."/>
            <person name="Duarte C.M."/>
            <person name="Schmutz J."/>
            <person name="Reusch T.B.H."/>
            <person name="Van de Peer Y."/>
        </authorList>
    </citation>
    <scope>NUCLEOTIDE SEQUENCE [LARGE SCALE GENOMIC DNA]</scope>
    <source>
        <strain evidence="8">cv. Finnish</strain>
    </source>
</reference>
<protein>
    <recommendedName>
        <fullName evidence="2">sucrose synthase</fullName>
        <ecNumber evidence="2">2.4.1.13</ecNumber>
    </recommendedName>
</protein>
<name>A0A0K9NHW9_ZOSMR</name>
<evidence type="ECO:0000256" key="2">
    <source>
        <dbReference type="ARBA" id="ARBA00012540"/>
    </source>
</evidence>
<comment type="caution">
    <text evidence="7">The sequence shown here is derived from an EMBL/GenBank/DDBJ whole genome shotgun (WGS) entry which is preliminary data.</text>
</comment>
<comment type="similarity">
    <text evidence="1">Belongs to the glycosyltransferase 1 family. Plant sucrose synthase subfamily.</text>
</comment>
<evidence type="ECO:0000313" key="8">
    <source>
        <dbReference type="Proteomes" id="UP000036987"/>
    </source>
</evidence>
<gene>
    <name evidence="7" type="ORF">ZOSMA_96G00280</name>
</gene>
<dbReference type="InterPro" id="IPR012820">
    <property type="entry name" value="Sucrose_synthase_pln/cyn"/>
</dbReference>
<dbReference type="Proteomes" id="UP000036987">
    <property type="component" value="Unassembled WGS sequence"/>
</dbReference>
<sequence>MEHTYILRVPFKSENGAVLRKWITRFNVRKCDQYVNLSYSQDVASKIATDLNRLLTLLLGIIATETSLHLCYPINLEPHSVSVQLCMHWRKQSIMLLIYSEEKYHFSCQFIIDLIATNNADFIITSTYQELARR</sequence>
<dbReference type="GO" id="GO:0005985">
    <property type="term" value="P:sucrose metabolic process"/>
    <property type="evidence" value="ECO:0007669"/>
    <property type="project" value="InterPro"/>
</dbReference>
<keyword evidence="8" id="KW-1185">Reference proteome</keyword>
<dbReference type="EMBL" id="LFYR01002199">
    <property type="protein sequence ID" value="KMZ56354.1"/>
    <property type="molecule type" value="Genomic_DNA"/>
</dbReference>
<keyword evidence="4" id="KW-0808">Transferase</keyword>
<dbReference type="GO" id="GO:0016157">
    <property type="term" value="F:sucrose synthase activity"/>
    <property type="evidence" value="ECO:0007669"/>
    <property type="project" value="UniProtKB-EC"/>
</dbReference>
<organism evidence="7 8">
    <name type="scientific">Zostera marina</name>
    <name type="common">Eelgrass</name>
    <dbReference type="NCBI Taxonomy" id="29655"/>
    <lineage>
        <taxon>Eukaryota</taxon>
        <taxon>Viridiplantae</taxon>
        <taxon>Streptophyta</taxon>
        <taxon>Embryophyta</taxon>
        <taxon>Tracheophyta</taxon>
        <taxon>Spermatophyta</taxon>
        <taxon>Magnoliopsida</taxon>
        <taxon>Liliopsida</taxon>
        <taxon>Zosteraceae</taxon>
        <taxon>Zostera</taxon>
    </lineage>
</organism>
<dbReference type="Gene3D" id="3.40.50.2000">
    <property type="entry name" value="Glycogen Phosphorylase B"/>
    <property type="match status" value="1"/>
</dbReference>
<evidence type="ECO:0000259" key="6">
    <source>
        <dbReference type="Pfam" id="PF00862"/>
    </source>
</evidence>
<comment type="catalytic activity">
    <reaction evidence="5">
        <text>an NDP-alpha-D-glucose + D-fructose = a ribonucleoside 5'-diphosphate + sucrose + H(+)</text>
        <dbReference type="Rhea" id="RHEA:16241"/>
        <dbReference type="ChEBI" id="CHEBI:15378"/>
        <dbReference type="ChEBI" id="CHEBI:17992"/>
        <dbReference type="ChEBI" id="CHEBI:37721"/>
        <dbReference type="ChEBI" id="CHEBI:57930"/>
        <dbReference type="ChEBI" id="CHEBI:76533"/>
        <dbReference type="EC" id="2.4.1.13"/>
    </reaction>
</comment>
<dbReference type="AlphaFoldDB" id="A0A0K9NHW9"/>
<proteinExistence type="inferred from homology"/>
<dbReference type="PANTHER" id="PTHR45839:SF13">
    <property type="entry name" value="SUCROSE SYNTHASE 3"/>
    <property type="match status" value="1"/>
</dbReference>
<dbReference type="Pfam" id="PF00862">
    <property type="entry name" value="GT-B_Sucrose_synth"/>
    <property type="match status" value="1"/>
</dbReference>
<evidence type="ECO:0000256" key="3">
    <source>
        <dbReference type="ARBA" id="ARBA00022676"/>
    </source>
</evidence>
<dbReference type="EC" id="2.4.1.13" evidence="2"/>
<dbReference type="PANTHER" id="PTHR45839">
    <property type="match status" value="1"/>
</dbReference>
<evidence type="ECO:0000313" key="7">
    <source>
        <dbReference type="EMBL" id="KMZ56354.1"/>
    </source>
</evidence>
<evidence type="ECO:0000256" key="4">
    <source>
        <dbReference type="ARBA" id="ARBA00022679"/>
    </source>
</evidence>
<accession>A0A0K9NHW9</accession>
<evidence type="ECO:0000256" key="1">
    <source>
        <dbReference type="ARBA" id="ARBA00005894"/>
    </source>
</evidence>
<dbReference type="STRING" id="29655.A0A0K9NHW9"/>
<evidence type="ECO:0000256" key="5">
    <source>
        <dbReference type="ARBA" id="ARBA00049030"/>
    </source>
</evidence>
<feature type="domain" description="Sucrose synthase first GT-B" evidence="6">
    <location>
        <begin position="2"/>
        <end position="132"/>
    </location>
</feature>